<dbReference type="Pfam" id="PF00746">
    <property type="entry name" value="Gram_pos_anchor"/>
    <property type="match status" value="1"/>
</dbReference>
<feature type="region of interest" description="Disordered" evidence="6">
    <location>
        <begin position="112"/>
        <end position="218"/>
    </location>
</feature>
<dbReference type="InterPro" id="IPR009459">
    <property type="entry name" value="MucBP_dom"/>
</dbReference>
<dbReference type="PATRIC" id="fig|1600.4.peg.1624"/>
<evidence type="ECO:0000313" key="10">
    <source>
        <dbReference type="Proteomes" id="UP000035709"/>
    </source>
</evidence>
<feature type="compositionally biased region" description="Polar residues" evidence="6">
    <location>
        <begin position="172"/>
        <end position="199"/>
    </location>
</feature>
<feature type="region of interest" description="Disordered" evidence="6">
    <location>
        <begin position="684"/>
        <end position="708"/>
    </location>
</feature>
<keyword evidence="5" id="KW-0572">Peptidoglycan-anchor</keyword>
<evidence type="ECO:0000256" key="6">
    <source>
        <dbReference type="SAM" id="MobiDB-lite"/>
    </source>
</evidence>
<evidence type="ECO:0000313" key="9">
    <source>
        <dbReference type="EMBL" id="BAQ57979.1"/>
    </source>
</evidence>
<dbReference type="Proteomes" id="UP000035709">
    <property type="component" value="Chromosome"/>
</dbReference>
<evidence type="ECO:0000256" key="3">
    <source>
        <dbReference type="ARBA" id="ARBA00022729"/>
    </source>
</evidence>
<feature type="compositionally biased region" description="Low complexity" evidence="6">
    <location>
        <begin position="112"/>
        <end position="171"/>
    </location>
</feature>
<name>A0A0D6A5I6_9LACO</name>
<sequence>MLGKNNFKERLRKMELQAKKDRFSIRKLAVGAASVLLGFSFLGITAQSVKAETINPIKQDKQELVNKDQTPKTVGGGVSTVAVHADTTSGNLTAATVNSTSDTKSAVSSAATVASSSSATKVDSTSASSSSAAKSDTPSAASSSAAKSDTPSAASSSAAKSDTPSAASSSAVKSDTPSVASSSAAKSDTPSAASSSAVKSDTPSAASSSAAKAETTSAGGNQIVAQIATNVSKNDAIVSTKFAQNYGRWVLAGSVTNTGFSVSDPDYPSGMWIDPDKSHYSYEWLQAEYGGNQIVFSTNRTGDGIVYVTELSPSNEVLKQYTLNQNTQVPSAVFDRTTYYNDAYFEMVRSSSNRFVTKYTASKFDSNYYNTLSYFVPKLITQTTYYVDKDGKQITDSNGNPVVAYTQKGLVGQNYTTSDVNVVNGYYAIAPSNSNGVMSPYGEIGASYVKNFHDGVVITYTQTGSDGTMSASIVKNGEVLKTWTSIKPSDSTIMYRLGYTTYGIKNPYIPQTSDIKYVYSKLGNWVVSNPDGSTKSIIYPNDPSDPTKIADSSVPGYPVIDFLPGYTPEDHMGTPLVPVDPDDRTKGYIPPIPSDNGTDTTITYTADQQKGSVSYVDDTTGKTLKTDSISGTTGSKSSYSTSGSIADYKKQGYELVTDGYPADLTFDNDDTTDQNFTVHLKHRLTPVNPTDPQTPGTLINPDEPDGPKWPTSTNYDKTVNETISYVDQNGHAVAKQHTDSVNFTRTVVVDNVTGEVITSGAGTTAWTATNGDTTFDAVVSPVVPGSVADKAQTAAVTDLNADSADVNETVTYTKVGSLVPSSSDGNFPGAPTVVYPNDPSDATKVTPAGVPTVPGYTAHDPEGHVLTPGSSYQPSDPTKDTTITYTADQQKGSVSYVDDTTGKTLKTDSISGTTGSKSSYSTSGSIADYKKQGYELVTDGYPADLTFDNDDTTDQNFTVHLKHRLTPVNPTDPQTPGTLINPDEPDGPKWPTSTNYDKTVNETISYVDQNGHAVAKQHTDSVNFTRTVVVDNVTGEVITSGAGTTAWTATNGDTTFDAVVSPVVPGSVADKAQTAAVTDLNADSADVNETVTYTKVGSLVPSSSDGNFPGAPTVVYPNDPSDATKVTPAGVPTVPGYTAHDPEGHVLTPGSSYQPSDPTKDTTITYTADQQKGSVSYVDDTTGKTLKTDSISGTTGSKSSYSTSGSIADYKKQGYELVTDGYPADLTFDNDDTTDQNFTVHLKHQNIQSTEAKTVTETIHYQGAGNQTPADNTAQVTFTRQVSTDAVTGEKTYGSWSADQSFAAVTSPVIKGYTADKAQIDKQTVNGDSKDLEFTVTYTKTPVAGGNVTAKYVDENGNPIADDVIASGNVGDPYSTTQKDVPGYTFKEVQGNPTGSFTDQDQTVTYVYTKNPATDNNGGTGLNQPGKPGNGTDTGNSSSNQPWNSSQPSNATNNGVINTSTNTGSKVNNGAVNSPELPQTGENNSQSQTMSFIGILLAMFGSLLGFLGIKKRRND</sequence>
<dbReference type="Gene3D" id="3.10.20.320">
    <property type="entry name" value="Putative peptidoglycan bound protein (lpxtg motif)"/>
    <property type="match status" value="1"/>
</dbReference>
<dbReference type="InterPro" id="IPR041495">
    <property type="entry name" value="Mub_B2"/>
</dbReference>
<evidence type="ECO:0000256" key="1">
    <source>
        <dbReference type="ARBA" id="ARBA00022512"/>
    </source>
</evidence>
<keyword evidence="10" id="KW-1185">Reference proteome</keyword>
<keyword evidence="4" id="KW-0677">Repeat</keyword>
<dbReference type="OrthoDB" id="2328564at2"/>
<dbReference type="Pfam" id="PF06458">
    <property type="entry name" value="MucBP"/>
    <property type="match status" value="2"/>
</dbReference>
<dbReference type="InterPro" id="IPR041558">
    <property type="entry name" value="MucBP_2"/>
</dbReference>
<dbReference type="KEGG" id="lae:LBAT_1590"/>
<feature type="compositionally biased region" description="Polar residues" evidence="6">
    <location>
        <begin position="968"/>
        <end position="978"/>
    </location>
</feature>
<feature type="transmembrane region" description="Helical" evidence="7">
    <location>
        <begin position="1490"/>
        <end position="1509"/>
    </location>
</feature>
<dbReference type="InterPro" id="IPR005877">
    <property type="entry name" value="YSIRK_signal_dom"/>
</dbReference>
<keyword evidence="1" id="KW-0134">Cell wall</keyword>
<keyword evidence="7" id="KW-0812">Transmembrane</keyword>
<evidence type="ECO:0000256" key="4">
    <source>
        <dbReference type="ARBA" id="ARBA00022737"/>
    </source>
</evidence>
<evidence type="ECO:0000256" key="2">
    <source>
        <dbReference type="ARBA" id="ARBA00022525"/>
    </source>
</evidence>
<dbReference type="Gene3D" id="2.60.40.4300">
    <property type="match status" value="3"/>
</dbReference>
<feature type="region of interest" description="Disordered" evidence="6">
    <location>
        <begin position="965"/>
        <end position="989"/>
    </location>
</feature>
<feature type="domain" description="Gram-positive cocci surface proteins LPxTG" evidence="8">
    <location>
        <begin position="1477"/>
        <end position="1515"/>
    </location>
</feature>
<feature type="region of interest" description="Disordered" evidence="6">
    <location>
        <begin position="1367"/>
        <end position="1485"/>
    </location>
</feature>
<keyword evidence="7" id="KW-1133">Transmembrane helix</keyword>
<proteinExistence type="predicted"/>
<feature type="compositionally biased region" description="Polar residues" evidence="6">
    <location>
        <begin position="1451"/>
        <end position="1485"/>
    </location>
</feature>
<accession>A0A0D6A5I6</accession>
<organism evidence="9 10">
    <name type="scientific">Lactobacillus acetotolerans</name>
    <dbReference type="NCBI Taxonomy" id="1600"/>
    <lineage>
        <taxon>Bacteria</taxon>
        <taxon>Bacillati</taxon>
        <taxon>Bacillota</taxon>
        <taxon>Bacilli</taxon>
        <taxon>Lactobacillales</taxon>
        <taxon>Lactobacillaceae</taxon>
        <taxon>Lactobacillus</taxon>
    </lineage>
</organism>
<dbReference type="Pfam" id="PF17965">
    <property type="entry name" value="MucBP_2"/>
    <property type="match status" value="3"/>
</dbReference>
<dbReference type="Pfam" id="PF17966">
    <property type="entry name" value="Muc_B2"/>
    <property type="match status" value="3"/>
</dbReference>
<reference evidence="9 10" key="1">
    <citation type="submission" date="2015-03" db="EMBL/GenBank/DDBJ databases">
        <title>Complete genome sequence of Lactobacillus acetotolerans NBRC 13120.</title>
        <authorList>
            <person name="Toh H."/>
            <person name="Morita H."/>
            <person name="Fujita N."/>
        </authorList>
    </citation>
    <scope>NUCLEOTIDE SEQUENCE [LARGE SCALE GENOMIC DNA]</scope>
    <source>
        <strain evidence="9 10">NBRC 13120</strain>
    </source>
</reference>
<dbReference type="NCBIfam" id="TIGR01167">
    <property type="entry name" value="LPXTG_anchor"/>
    <property type="match status" value="1"/>
</dbReference>
<feature type="compositionally biased region" description="Low complexity" evidence="6">
    <location>
        <begin position="200"/>
        <end position="218"/>
    </location>
</feature>
<dbReference type="Gene3D" id="3.10.20.470">
    <property type="match status" value="3"/>
</dbReference>
<feature type="compositionally biased region" description="Polar residues" evidence="6">
    <location>
        <begin position="1391"/>
        <end position="1417"/>
    </location>
</feature>
<gene>
    <name evidence="9" type="ORF">LBAT_1590</name>
</gene>
<dbReference type="PROSITE" id="PS50847">
    <property type="entry name" value="GRAM_POS_ANCHORING"/>
    <property type="match status" value="1"/>
</dbReference>
<evidence type="ECO:0000256" key="5">
    <source>
        <dbReference type="ARBA" id="ARBA00023088"/>
    </source>
</evidence>
<feature type="compositionally biased region" description="Polar residues" evidence="6">
    <location>
        <begin position="687"/>
        <end position="697"/>
    </location>
</feature>
<feature type="compositionally biased region" description="Low complexity" evidence="6">
    <location>
        <begin position="1436"/>
        <end position="1450"/>
    </location>
</feature>
<evidence type="ECO:0000256" key="7">
    <source>
        <dbReference type="SAM" id="Phobius"/>
    </source>
</evidence>
<evidence type="ECO:0000259" key="8">
    <source>
        <dbReference type="PROSITE" id="PS50847"/>
    </source>
</evidence>
<protein>
    <submittedName>
        <fullName evidence="9">Cell surface protein</fullName>
    </submittedName>
</protein>
<keyword evidence="7" id="KW-0472">Membrane</keyword>
<dbReference type="RefSeq" id="WP_082137208.1">
    <property type="nucleotide sequence ID" value="NZ_AP014808.1"/>
</dbReference>
<dbReference type="NCBIfam" id="TIGR01168">
    <property type="entry name" value="YSIRK_signal"/>
    <property type="match status" value="1"/>
</dbReference>
<keyword evidence="3" id="KW-0732">Signal</keyword>
<dbReference type="Pfam" id="PF04650">
    <property type="entry name" value="YSIRK_signal"/>
    <property type="match status" value="1"/>
</dbReference>
<keyword evidence="2" id="KW-0964">Secreted</keyword>
<dbReference type="EMBL" id="AP014808">
    <property type="protein sequence ID" value="BAQ57979.1"/>
    <property type="molecule type" value="Genomic_DNA"/>
</dbReference>
<dbReference type="InterPro" id="IPR019931">
    <property type="entry name" value="LPXTG_anchor"/>
</dbReference>